<proteinExistence type="predicted"/>
<sequence length="264" mass="29892">MDDLIQSLKEQKLFIECDLSLTLMKTSIDPEDIETVLQDPTSGVLGDPDILAEIEACLGKCFDAYIAALVHCEDQLMQIAQCLTGLASDGQALAEYYSSSLSTLVQAYPPKNKLYEFGRRIKFSIAKDDLDRRIIELNESTRNLERIRRYSNDLQVEYTGATISANSKTVSKITSYFDSVAYHARNLYSAISLGYMEQCCSNHEVQLFLQHRASVMEKPHLASKAPLSFSVSFGPATWGHRYNMAQIYIFRFYHQGWNLCSKYG</sequence>
<comment type="caution">
    <text evidence="1">The sequence shown here is derived from an EMBL/GenBank/DDBJ whole genome shotgun (WGS) entry which is preliminary data.</text>
</comment>
<dbReference type="OrthoDB" id="3565018at2759"/>
<dbReference type="Proteomes" id="UP000191285">
    <property type="component" value="Unassembled WGS sequence"/>
</dbReference>
<accession>A0A1V6TZP8</accession>
<protein>
    <submittedName>
        <fullName evidence="1">Uncharacterized protein</fullName>
    </submittedName>
</protein>
<dbReference type="PANTHER" id="PTHR35186:SF4">
    <property type="entry name" value="PRION-INHIBITION AND PROPAGATION HELO DOMAIN-CONTAINING PROTEIN"/>
    <property type="match status" value="1"/>
</dbReference>
<dbReference type="STRING" id="303698.A0A1V6TZP8"/>
<organism evidence="1 2">
    <name type="scientific">Penicillium steckii</name>
    <dbReference type="NCBI Taxonomy" id="303698"/>
    <lineage>
        <taxon>Eukaryota</taxon>
        <taxon>Fungi</taxon>
        <taxon>Dikarya</taxon>
        <taxon>Ascomycota</taxon>
        <taxon>Pezizomycotina</taxon>
        <taxon>Eurotiomycetes</taxon>
        <taxon>Eurotiomycetidae</taxon>
        <taxon>Eurotiales</taxon>
        <taxon>Aspergillaceae</taxon>
        <taxon>Penicillium</taxon>
    </lineage>
</organism>
<gene>
    <name evidence="1" type="ORF">PENSTE_c001G09284</name>
</gene>
<reference evidence="2" key="1">
    <citation type="journal article" date="2017" name="Nat. Microbiol.">
        <title>Global analysis of biosynthetic gene clusters reveals vast potential of secondary metabolite production in Penicillium species.</title>
        <authorList>
            <person name="Nielsen J.C."/>
            <person name="Grijseels S."/>
            <person name="Prigent S."/>
            <person name="Ji B."/>
            <person name="Dainat J."/>
            <person name="Nielsen K.F."/>
            <person name="Frisvad J.C."/>
            <person name="Workman M."/>
            <person name="Nielsen J."/>
        </authorList>
    </citation>
    <scope>NUCLEOTIDE SEQUENCE [LARGE SCALE GENOMIC DNA]</scope>
    <source>
        <strain evidence="2">IBT 24891</strain>
    </source>
</reference>
<dbReference type="EMBL" id="MLKD01000001">
    <property type="protein sequence ID" value="OQE31524.1"/>
    <property type="molecule type" value="Genomic_DNA"/>
</dbReference>
<dbReference type="PANTHER" id="PTHR35186">
    <property type="entry name" value="ANK_REP_REGION DOMAIN-CONTAINING PROTEIN"/>
    <property type="match status" value="1"/>
</dbReference>
<name>A0A1V6TZP8_9EURO</name>
<evidence type="ECO:0000313" key="2">
    <source>
        <dbReference type="Proteomes" id="UP000191285"/>
    </source>
</evidence>
<evidence type="ECO:0000313" key="1">
    <source>
        <dbReference type="EMBL" id="OQE31524.1"/>
    </source>
</evidence>
<dbReference type="AlphaFoldDB" id="A0A1V6TZP8"/>
<keyword evidence="2" id="KW-1185">Reference proteome</keyword>